<dbReference type="SUPFAM" id="SSF51713">
    <property type="entry name" value="tRNA-guanine transglycosylase"/>
    <property type="match status" value="1"/>
</dbReference>
<dbReference type="AlphaFoldDB" id="A0A1Y2EMN7"/>
<dbReference type="Pfam" id="PF01702">
    <property type="entry name" value="TGT"/>
    <property type="match status" value="1"/>
</dbReference>
<evidence type="ECO:0000256" key="3">
    <source>
        <dbReference type="ARBA" id="ARBA00022723"/>
    </source>
</evidence>
<feature type="region of interest" description="Disordered" evidence="6">
    <location>
        <begin position="448"/>
        <end position="479"/>
    </location>
</feature>
<organism evidence="8 9">
    <name type="scientific">Pseudomassariella vexata</name>
    <dbReference type="NCBI Taxonomy" id="1141098"/>
    <lineage>
        <taxon>Eukaryota</taxon>
        <taxon>Fungi</taxon>
        <taxon>Dikarya</taxon>
        <taxon>Ascomycota</taxon>
        <taxon>Pezizomycotina</taxon>
        <taxon>Sordariomycetes</taxon>
        <taxon>Xylariomycetidae</taxon>
        <taxon>Amphisphaeriales</taxon>
        <taxon>Pseudomassariaceae</taxon>
        <taxon>Pseudomassariella</taxon>
    </lineage>
</organism>
<dbReference type="HAMAP" id="MF_03043">
    <property type="entry name" value="QTRT2"/>
    <property type="match status" value="1"/>
</dbReference>
<evidence type="ECO:0000256" key="1">
    <source>
        <dbReference type="ARBA" id="ARBA00022490"/>
    </source>
</evidence>
<evidence type="ECO:0000256" key="6">
    <source>
        <dbReference type="SAM" id="MobiDB-lite"/>
    </source>
</evidence>
<evidence type="ECO:0000256" key="5">
    <source>
        <dbReference type="HAMAP-Rule" id="MF_03043"/>
    </source>
</evidence>
<protein>
    <recommendedName>
        <fullName evidence="5">Queuine tRNA-ribosyltransferase accessory subunit 2</fullName>
    </recommendedName>
    <alternativeName>
        <fullName evidence="5">Queuine tRNA-ribosyltransferase domain-containing protein 1</fullName>
    </alternativeName>
</protein>
<dbReference type="PANTHER" id="PTHR46064">
    <property type="entry name" value="QUEUINE TRNA-RIBOSYLTRANSFERASE ACCESSORY SUBUNIT 2"/>
    <property type="match status" value="1"/>
</dbReference>
<accession>A0A1Y2EMN7</accession>
<dbReference type="InParanoid" id="A0A1Y2EMN7"/>
<dbReference type="GO" id="GO:0005737">
    <property type="term" value="C:cytoplasm"/>
    <property type="evidence" value="ECO:0007669"/>
    <property type="project" value="UniProtKB-SubCell"/>
</dbReference>
<evidence type="ECO:0000256" key="4">
    <source>
        <dbReference type="ARBA" id="ARBA00022833"/>
    </source>
</evidence>
<dbReference type="NCBIfam" id="TIGR00449">
    <property type="entry name" value="tgt_general"/>
    <property type="match status" value="1"/>
</dbReference>
<evidence type="ECO:0000256" key="2">
    <source>
        <dbReference type="ARBA" id="ARBA00022694"/>
    </source>
</evidence>
<dbReference type="InterPro" id="IPR050852">
    <property type="entry name" value="Queuine_tRNA-ribosyltrfase"/>
</dbReference>
<keyword evidence="3 5" id="KW-0479">Metal-binding</keyword>
<dbReference type="Gene3D" id="3.20.20.105">
    <property type="entry name" value="Queuine tRNA-ribosyltransferase-like"/>
    <property type="match status" value="1"/>
</dbReference>
<evidence type="ECO:0000313" key="8">
    <source>
        <dbReference type="EMBL" id="ORY72085.1"/>
    </source>
</evidence>
<dbReference type="InterPro" id="IPR028592">
    <property type="entry name" value="QTRTD1"/>
</dbReference>
<comment type="caution">
    <text evidence="8">The sequence shown here is derived from an EMBL/GenBank/DDBJ whole genome shotgun (WGS) entry which is preliminary data.</text>
</comment>
<dbReference type="GeneID" id="63771305"/>
<keyword evidence="1 5" id="KW-0963">Cytoplasm</keyword>
<sequence>MFFRVLHKSVADGVAARIGRLAVPQRKLVDTPNYMAISSRGTIPHLTPDVIAKYTNISGAYMALEDFIENSPKRITPAIYKTPQDHGSRPLHAYTATPPSVATILGARRHPAVVSPQGNGHNSVSVFTSTGFKPLEQQDYCDAVATIKPDIVIPLADLTFKPGMPNVKRQLRMAERTEVWMNAFFENLDVDETLKPSGIHVFAPLLPVSYPIQWEYIKRLSEDHADLLSGLAVYDADVLADLGEHVELTSLPRLSLDIPPSPHHVLRQVRQGVDIFTIPFIHGISDAGIALTFSFPPPVMSSDELQPLGADMWSRVHQTSLGPLLEGCDCYSCSKHHRAYLQHLLNAKEMLGWVLLQIHNHRVMDKFFESIRAAIADGSFEEKSKRFSEIYQAGLPLGTGARPRARGYHFKAEVNRPKINPSAWGKFETDQAVDKTLVAEAAGLAVTGPAGEGAETPLVPESNADALQDSGFANVDEKS</sequence>
<evidence type="ECO:0000313" key="9">
    <source>
        <dbReference type="Proteomes" id="UP000193689"/>
    </source>
</evidence>
<dbReference type="PANTHER" id="PTHR46064:SF1">
    <property type="entry name" value="QUEUINE TRNA-RIBOSYLTRANSFERASE ACCESSORY SUBUNIT 2"/>
    <property type="match status" value="1"/>
</dbReference>
<feature type="binding site" evidence="5">
    <location>
        <position position="330"/>
    </location>
    <ligand>
        <name>Zn(2+)</name>
        <dbReference type="ChEBI" id="CHEBI:29105"/>
    </ligand>
</feature>
<comment type="function">
    <text evidence="5">Non-catalytic subunit of the queuine tRNA-ribosyltransferase (TGT) that catalyzes the base-exchange of a guanine (G) residue with queuine (Q) at position 34 (anticodon wobble position) in tRNAs with GU(N) anticodons (tRNA-Asp, -Asn, -His and -Tyr), resulting in the hypermodified nucleoside queuosine (7-(((4,5-cis-dihydroxy-2-cyclopenten-1-yl)amino)methyl)-7-deazaguanosine).</text>
</comment>
<comment type="subcellular location">
    <subcellularLocation>
        <location evidence="5">Cytoplasm</location>
    </subcellularLocation>
</comment>
<comment type="cofactor">
    <cofactor evidence="5">
        <name>Zn(2+)</name>
        <dbReference type="ChEBI" id="CHEBI:29105"/>
    </cofactor>
    <text evidence="5">Binds 1 zinc ion per subunit.</text>
</comment>
<feature type="binding site" evidence="5">
    <location>
        <position position="359"/>
    </location>
    <ligand>
        <name>Zn(2+)</name>
        <dbReference type="ChEBI" id="CHEBI:29105"/>
    </ligand>
</feature>
<dbReference type="EMBL" id="MCFJ01000001">
    <property type="protein sequence ID" value="ORY72085.1"/>
    <property type="molecule type" value="Genomic_DNA"/>
</dbReference>
<reference evidence="8 9" key="1">
    <citation type="submission" date="2016-07" db="EMBL/GenBank/DDBJ databases">
        <title>Pervasive Adenine N6-methylation of Active Genes in Fungi.</title>
        <authorList>
            <consortium name="DOE Joint Genome Institute"/>
            <person name="Mondo S.J."/>
            <person name="Dannebaum R.O."/>
            <person name="Kuo R.C."/>
            <person name="Labutti K."/>
            <person name="Haridas S."/>
            <person name="Kuo A."/>
            <person name="Salamov A."/>
            <person name="Ahrendt S.R."/>
            <person name="Lipzen A."/>
            <person name="Sullivan W."/>
            <person name="Andreopoulos W.B."/>
            <person name="Clum A."/>
            <person name="Lindquist E."/>
            <person name="Daum C."/>
            <person name="Ramamoorthy G.K."/>
            <person name="Gryganskyi A."/>
            <person name="Culley D."/>
            <person name="Magnuson J.K."/>
            <person name="James T.Y."/>
            <person name="O'Malley M.A."/>
            <person name="Stajich J.E."/>
            <person name="Spatafora J.W."/>
            <person name="Visel A."/>
            <person name="Grigoriev I.V."/>
        </authorList>
    </citation>
    <scope>NUCLEOTIDE SEQUENCE [LARGE SCALE GENOMIC DNA]</scope>
    <source>
        <strain evidence="8 9">CBS 129021</strain>
    </source>
</reference>
<feature type="binding site" evidence="5">
    <location>
        <position position="328"/>
    </location>
    <ligand>
        <name>Zn(2+)</name>
        <dbReference type="ChEBI" id="CHEBI:29105"/>
    </ligand>
</feature>
<dbReference type="InterPro" id="IPR036511">
    <property type="entry name" value="TGT-like_sf"/>
</dbReference>
<evidence type="ECO:0000259" key="7">
    <source>
        <dbReference type="Pfam" id="PF01702"/>
    </source>
</evidence>
<dbReference type="InterPro" id="IPR002616">
    <property type="entry name" value="tRNA_ribo_trans-like"/>
</dbReference>
<dbReference type="RefSeq" id="XP_040721677.1">
    <property type="nucleotide sequence ID" value="XM_040855093.1"/>
</dbReference>
<comment type="subunit">
    <text evidence="5">Heterodimer of a catalytic subunit and an accessory subunit.</text>
</comment>
<comment type="similarity">
    <text evidence="5">Belongs to the queuine tRNA-ribosyltransferase family. QTRT2 subfamily.</text>
</comment>
<dbReference type="OrthoDB" id="27601at2759"/>
<dbReference type="Proteomes" id="UP000193689">
    <property type="component" value="Unassembled WGS sequence"/>
</dbReference>
<name>A0A1Y2EMN7_9PEZI</name>
<keyword evidence="2 5" id="KW-0819">tRNA processing</keyword>
<keyword evidence="9" id="KW-1185">Reference proteome</keyword>
<dbReference type="STRING" id="1141098.A0A1Y2EMN7"/>
<keyword evidence="4 5" id="KW-0862">Zinc</keyword>
<dbReference type="GO" id="GO:0008479">
    <property type="term" value="F:tRNA-guanosine(34) queuine transglycosylase activity"/>
    <property type="evidence" value="ECO:0007669"/>
    <property type="project" value="UniProtKB-UniRule"/>
</dbReference>
<gene>
    <name evidence="8" type="ORF">BCR38DRAFT_331823</name>
</gene>
<dbReference type="GO" id="GO:0006400">
    <property type="term" value="P:tRNA modification"/>
    <property type="evidence" value="ECO:0007669"/>
    <property type="project" value="InterPro"/>
</dbReference>
<dbReference type="GO" id="GO:0046872">
    <property type="term" value="F:metal ion binding"/>
    <property type="evidence" value="ECO:0007669"/>
    <property type="project" value="UniProtKB-KW"/>
</dbReference>
<feature type="binding site" evidence="5">
    <location>
        <position position="333"/>
    </location>
    <ligand>
        <name>Zn(2+)</name>
        <dbReference type="ChEBI" id="CHEBI:29105"/>
    </ligand>
</feature>
<proteinExistence type="inferred from homology"/>
<feature type="domain" description="tRNA-guanine(15) transglycosylase-like" evidence="7">
    <location>
        <begin position="15"/>
        <end position="392"/>
    </location>
</feature>